<dbReference type="Pfam" id="PF06283">
    <property type="entry name" value="ThuA"/>
    <property type="match status" value="1"/>
</dbReference>
<evidence type="ECO:0000313" key="3">
    <source>
        <dbReference type="Proteomes" id="UP000315017"/>
    </source>
</evidence>
<proteinExistence type="predicted"/>
<dbReference type="InterPro" id="IPR029010">
    <property type="entry name" value="ThuA-like"/>
</dbReference>
<accession>A0A517YFL2</accession>
<gene>
    <name evidence="2" type="ORF">ETAA8_41270</name>
</gene>
<dbReference type="SUPFAM" id="SSF52317">
    <property type="entry name" value="Class I glutamine amidotransferase-like"/>
    <property type="match status" value="1"/>
</dbReference>
<evidence type="ECO:0000313" key="2">
    <source>
        <dbReference type="EMBL" id="QDU29020.1"/>
    </source>
</evidence>
<evidence type="ECO:0000259" key="1">
    <source>
        <dbReference type="Pfam" id="PF06283"/>
    </source>
</evidence>
<dbReference type="KEGG" id="aagg:ETAA8_41270"/>
<dbReference type="Gene3D" id="3.40.50.880">
    <property type="match status" value="1"/>
</dbReference>
<dbReference type="EMBL" id="CP036274">
    <property type="protein sequence ID" value="QDU29020.1"/>
    <property type="molecule type" value="Genomic_DNA"/>
</dbReference>
<feature type="domain" description="ThuA-like" evidence="1">
    <location>
        <begin position="31"/>
        <end position="297"/>
    </location>
</feature>
<organism evidence="2 3">
    <name type="scientific">Anatilimnocola aggregata</name>
    <dbReference type="NCBI Taxonomy" id="2528021"/>
    <lineage>
        <taxon>Bacteria</taxon>
        <taxon>Pseudomonadati</taxon>
        <taxon>Planctomycetota</taxon>
        <taxon>Planctomycetia</taxon>
        <taxon>Pirellulales</taxon>
        <taxon>Pirellulaceae</taxon>
        <taxon>Anatilimnocola</taxon>
    </lineage>
</organism>
<dbReference type="InterPro" id="IPR029062">
    <property type="entry name" value="Class_I_gatase-like"/>
</dbReference>
<keyword evidence="3" id="KW-1185">Reference proteome</keyword>
<reference evidence="2 3" key="1">
    <citation type="submission" date="2019-02" db="EMBL/GenBank/DDBJ databases">
        <title>Deep-cultivation of Planctomycetes and their phenomic and genomic characterization uncovers novel biology.</title>
        <authorList>
            <person name="Wiegand S."/>
            <person name="Jogler M."/>
            <person name="Boedeker C."/>
            <person name="Pinto D."/>
            <person name="Vollmers J."/>
            <person name="Rivas-Marin E."/>
            <person name="Kohn T."/>
            <person name="Peeters S.H."/>
            <person name="Heuer A."/>
            <person name="Rast P."/>
            <person name="Oberbeckmann S."/>
            <person name="Bunk B."/>
            <person name="Jeske O."/>
            <person name="Meyerdierks A."/>
            <person name="Storesund J.E."/>
            <person name="Kallscheuer N."/>
            <person name="Luecker S."/>
            <person name="Lage O.M."/>
            <person name="Pohl T."/>
            <person name="Merkel B.J."/>
            <person name="Hornburger P."/>
            <person name="Mueller R.-W."/>
            <person name="Bruemmer F."/>
            <person name="Labrenz M."/>
            <person name="Spormann A.M."/>
            <person name="Op den Camp H."/>
            <person name="Overmann J."/>
            <person name="Amann R."/>
            <person name="Jetten M.S.M."/>
            <person name="Mascher T."/>
            <person name="Medema M.H."/>
            <person name="Devos D.P."/>
            <person name="Kaster A.-K."/>
            <person name="Ovreas L."/>
            <person name="Rohde M."/>
            <person name="Galperin M.Y."/>
            <person name="Jogler C."/>
        </authorList>
    </citation>
    <scope>NUCLEOTIDE SEQUENCE [LARGE SCALE GENOMIC DNA]</scope>
    <source>
        <strain evidence="2 3">ETA_A8</strain>
    </source>
</reference>
<protein>
    <submittedName>
        <fullName evidence="2">Trehalose utilization</fullName>
    </submittedName>
</protein>
<name>A0A517YFL2_9BACT</name>
<dbReference type="Proteomes" id="UP000315017">
    <property type="component" value="Chromosome"/>
</dbReference>
<sequence length="299" mass="33797">MDQMIIRCLLSLTLFFGVLGAARAQSPKPVRVLIWDEQQPEQAKVYENFLGNALADHLGKRPGIRALSVNLSSPDQGLDSATLEATDVIVCWGHRKHGEIKNERVEETVQRVLDGKLGFIALHSAHFAQPFMRLMHERAKADAPKLIPEAERATAKFDFSVPLKRNLVKRDAKLTPSLEKVDGVWRLTPPACVFPAWRADGAPSHVTTLLPDHPIAKGLPAKWDIPQTEMYDEPFHVPTPDTVVFEEHWDKGEKFRSGCAWQVKQGRVFYFRPGHETYPVYRQAENLTVIENAVRWVSP</sequence>
<dbReference type="AlphaFoldDB" id="A0A517YFL2"/>